<keyword evidence="4" id="KW-1185">Reference proteome</keyword>
<feature type="transmembrane region" description="Helical" evidence="2">
    <location>
        <begin position="153"/>
        <end position="175"/>
    </location>
</feature>
<gene>
    <name evidence="3" type="ORF">SCF082_LOCUS45616</name>
</gene>
<evidence type="ECO:0000313" key="3">
    <source>
        <dbReference type="EMBL" id="CAK9097228.1"/>
    </source>
</evidence>
<feature type="transmembrane region" description="Helical" evidence="2">
    <location>
        <begin position="23"/>
        <end position="44"/>
    </location>
</feature>
<keyword evidence="2" id="KW-0472">Membrane</keyword>
<dbReference type="Proteomes" id="UP001642464">
    <property type="component" value="Unassembled WGS sequence"/>
</dbReference>
<accession>A0ABP0RAA8</accession>
<evidence type="ECO:0000256" key="2">
    <source>
        <dbReference type="SAM" id="Phobius"/>
    </source>
</evidence>
<protein>
    <recommendedName>
        <fullName evidence="5">THH1/TOM1/TOM3 domain-containing protein</fullName>
    </recommendedName>
</protein>
<comment type="caution">
    <text evidence="3">The sequence shown here is derived from an EMBL/GenBank/DDBJ whole genome shotgun (WGS) entry which is preliminary data.</text>
</comment>
<keyword evidence="2" id="KW-1133">Transmembrane helix</keyword>
<sequence>MEAEAGLLDPARDFSNVWDWECIRSVMLGLASLCVLSVSMYATVKIGVVFARTRWYGLNLLMLTLGTAQCLLTTVKYIVMRTQRLTFSAAYFRGLQTLLACANYAKAAADAGKDSEVFSNYYFPLLGLLVIYLSIVYLVAMARKEHVCFHPNFLVMSVSQLLIVCLFTIPGLAVMRKLTGALESRNVYADLLHESQSEVIQQRTGLRALLLVNAVAAVAQVLLDSQHSNPDMCIVFESGFEELCRIVIKILSYDVPVLATVYVYYWLPRSLFESSSGAQGGGAGSGGTFPNRARDDLGMDEAFSAELLET</sequence>
<feature type="transmembrane region" description="Helical" evidence="2">
    <location>
        <begin position="56"/>
        <end position="79"/>
    </location>
</feature>
<evidence type="ECO:0008006" key="5">
    <source>
        <dbReference type="Google" id="ProtNLM"/>
    </source>
</evidence>
<evidence type="ECO:0000313" key="4">
    <source>
        <dbReference type="Proteomes" id="UP001642464"/>
    </source>
</evidence>
<feature type="region of interest" description="Disordered" evidence="1">
    <location>
        <begin position="275"/>
        <end position="295"/>
    </location>
</feature>
<reference evidence="3 4" key="1">
    <citation type="submission" date="2024-02" db="EMBL/GenBank/DDBJ databases">
        <authorList>
            <person name="Chen Y."/>
            <person name="Shah S."/>
            <person name="Dougan E. K."/>
            <person name="Thang M."/>
            <person name="Chan C."/>
        </authorList>
    </citation>
    <scope>NUCLEOTIDE SEQUENCE [LARGE SCALE GENOMIC DNA]</scope>
</reference>
<evidence type="ECO:0000256" key="1">
    <source>
        <dbReference type="SAM" id="MobiDB-lite"/>
    </source>
</evidence>
<dbReference type="EMBL" id="CAXAMM010041093">
    <property type="protein sequence ID" value="CAK9097228.1"/>
    <property type="molecule type" value="Genomic_DNA"/>
</dbReference>
<feature type="compositionally biased region" description="Gly residues" evidence="1">
    <location>
        <begin position="278"/>
        <end position="287"/>
    </location>
</feature>
<dbReference type="PANTHER" id="PTHR38553:SF1">
    <property type="entry name" value="G PROTEIN-COUPLED RECEPTOR"/>
    <property type="match status" value="1"/>
</dbReference>
<dbReference type="PANTHER" id="PTHR38553">
    <property type="entry name" value="PROTEIN CBG19621"/>
    <property type="match status" value="1"/>
</dbReference>
<keyword evidence="2" id="KW-0812">Transmembrane</keyword>
<feature type="transmembrane region" description="Helical" evidence="2">
    <location>
        <begin position="121"/>
        <end position="141"/>
    </location>
</feature>
<organism evidence="3 4">
    <name type="scientific">Durusdinium trenchii</name>
    <dbReference type="NCBI Taxonomy" id="1381693"/>
    <lineage>
        <taxon>Eukaryota</taxon>
        <taxon>Sar</taxon>
        <taxon>Alveolata</taxon>
        <taxon>Dinophyceae</taxon>
        <taxon>Suessiales</taxon>
        <taxon>Symbiodiniaceae</taxon>
        <taxon>Durusdinium</taxon>
    </lineage>
</organism>
<name>A0ABP0RAA8_9DINO</name>
<proteinExistence type="predicted"/>